<sequence length="120" mass="12262">MTGSQEFRLEDGTTVRFLLAGEGPPALEEDDVPDGIGPLVPVARRGQAIAAVAADVLRSTLKPLGPLVQEVHDAVSAGATPPTEVAVTFGVQLGQDLKLGIANGSGQAHLTVTATWKPGT</sequence>
<evidence type="ECO:0000313" key="3">
    <source>
        <dbReference type="Proteomes" id="UP000053669"/>
    </source>
</evidence>
<dbReference type="InterPro" id="IPR045794">
    <property type="entry name" value="Trypco1"/>
</dbReference>
<accession>A0A101RLN9</accession>
<dbReference type="NCBIfam" id="NF041216">
    <property type="entry name" value="CU044_2847_fam"/>
    <property type="match status" value="1"/>
</dbReference>
<proteinExistence type="predicted"/>
<name>A0A101RLN9_9ACTN</name>
<dbReference type="EMBL" id="LMWU01000066">
    <property type="protein sequence ID" value="KUN57922.1"/>
    <property type="molecule type" value="Genomic_DNA"/>
</dbReference>
<reference evidence="2 3" key="1">
    <citation type="submission" date="2015-10" db="EMBL/GenBank/DDBJ databases">
        <title>Draft genome sequence of Streptomyces canus DSM 40017, type strain for the species Streptomyces canus.</title>
        <authorList>
            <person name="Ruckert C."/>
            <person name="Winkler A."/>
            <person name="Kalinowski J."/>
            <person name="Kampfer P."/>
            <person name="Glaeser S."/>
        </authorList>
    </citation>
    <scope>NUCLEOTIDE SEQUENCE [LARGE SCALE GENOMIC DNA]</scope>
    <source>
        <strain evidence="2 3">DSM 40017</strain>
    </source>
</reference>
<evidence type="ECO:0000313" key="2">
    <source>
        <dbReference type="EMBL" id="KUN57922.1"/>
    </source>
</evidence>
<dbReference type="Pfam" id="PF19493">
    <property type="entry name" value="Trypco1"/>
    <property type="match status" value="1"/>
</dbReference>
<dbReference type="Proteomes" id="UP000053669">
    <property type="component" value="Unassembled WGS sequence"/>
</dbReference>
<comment type="caution">
    <text evidence="2">The sequence shown here is derived from an EMBL/GenBank/DDBJ whole genome shotgun (WGS) entry which is preliminary data.</text>
</comment>
<feature type="domain" description="Trypsin-co-occurring" evidence="1">
    <location>
        <begin position="7"/>
        <end position="118"/>
    </location>
</feature>
<gene>
    <name evidence="2" type="ORF">AQJ46_45260</name>
</gene>
<organism evidence="2 3">
    <name type="scientific">Streptomyces canus</name>
    <dbReference type="NCBI Taxonomy" id="58343"/>
    <lineage>
        <taxon>Bacteria</taxon>
        <taxon>Bacillati</taxon>
        <taxon>Actinomycetota</taxon>
        <taxon>Actinomycetes</taxon>
        <taxon>Kitasatosporales</taxon>
        <taxon>Streptomycetaceae</taxon>
        <taxon>Streptomyces</taxon>
        <taxon>Streptomyces aurantiacus group</taxon>
    </lineage>
</organism>
<protein>
    <recommendedName>
        <fullName evidence="1">Trypsin-co-occurring domain-containing protein</fullName>
    </recommendedName>
</protein>
<evidence type="ECO:0000259" key="1">
    <source>
        <dbReference type="Pfam" id="PF19493"/>
    </source>
</evidence>
<dbReference type="RefSeq" id="WP_059211196.1">
    <property type="nucleotide sequence ID" value="NZ_KQ948678.1"/>
</dbReference>
<dbReference type="AlphaFoldDB" id="A0A101RLN9"/>